<evidence type="ECO:0000313" key="2">
    <source>
        <dbReference type="Proteomes" id="UP001057402"/>
    </source>
</evidence>
<name>A0ACB9RVA9_9MYRT</name>
<comment type="caution">
    <text evidence="1">The sequence shown here is derived from an EMBL/GenBank/DDBJ whole genome shotgun (WGS) entry which is preliminary data.</text>
</comment>
<dbReference type="Proteomes" id="UP001057402">
    <property type="component" value="Chromosome 3"/>
</dbReference>
<sequence length="321" mass="35203">MTTTISALVSLPDSPSTYSPLTLYGASPLLPLPEPQKEGRSTSAPSMIRKRPARICIPAQEKKRLLELGSWGGNEEEDGIGEVEVEVEEDGLTANLVWLQAFFGVFDGHGGAKASDFVAEHLHANIKEQLAWDDSNVQKAVRDAYLKATRNLRVGIMTMELVAARVVFRLWYTKDVSSCRMLAIVVLSVSSDGVAEALTTDHLPSVLSEKERITARGGYVDCYNGIWRIQGSLAVSRSIGDQYLKQWEFLILASDGLWDKVSNQEAVEVARPLLIGNGKPRSSSACRELAELSMRRGSRDDITVMIVELGQFVDSNSAETC</sequence>
<evidence type="ECO:0000313" key="1">
    <source>
        <dbReference type="EMBL" id="KAI4382764.1"/>
    </source>
</evidence>
<reference evidence="2" key="1">
    <citation type="journal article" date="2023" name="Front. Plant Sci.">
        <title>Chromosomal-level genome assembly of Melastoma candidum provides insights into trichome evolution.</title>
        <authorList>
            <person name="Zhong Y."/>
            <person name="Wu W."/>
            <person name="Sun C."/>
            <person name="Zou P."/>
            <person name="Liu Y."/>
            <person name="Dai S."/>
            <person name="Zhou R."/>
        </authorList>
    </citation>
    <scope>NUCLEOTIDE SEQUENCE [LARGE SCALE GENOMIC DNA]</scope>
</reference>
<gene>
    <name evidence="1" type="ORF">MLD38_008682</name>
</gene>
<accession>A0ACB9RVA9</accession>
<protein>
    <submittedName>
        <fullName evidence="1">Uncharacterized protein</fullName>
    </submittedName>
</protein>
<proteinExistence type="predicted"/>
<keyword evidence="2" id="KW-1185">Reference proteome</keyword>
<organism evidence="1 2">
    <name type="scientific">Melastoma candidum</name>
    <dbReference type="NCBI Taxonomy" id="119954"/>
    <lineage>
        <taxon>Eukaryota</taxon>
        <taxon>Viridiplantae</taxon>
        <taxon>Streptophyta</taxon>
        <taxon>Embryophyta</taxon>
        <taxon>Tracheophyta</taxon>
        <taxon>Spermatophyta</taxon>
        <taxon>Magnoliopsida</taxon>
        <taxon>eudicotyledons</taxon>
        <taxon>Gunneridae</taxon>
        <taxon>Pentapetalae</taxon>
        <taxon>rosids</taxon>
        <taxon>malvids</taxon>
        <taxon>Myrtales</taxon>
        <taxon>Melastomataceae</taxon>
        <taxon>Melastomatoideae</taxon>
        <taxon>Melastomateae</taxon>
        <taxon>Melastoma</taxon>
    </lineage>
</organism>
<dbReference type="EMBL" id="CM042882">
    <property type="protein sequence ID" value="KAI4382764.1"/>
    <property type="molecule type" value="Genomic_DNA"/>
</dbReference>